<feature type="region of interest" description="Disordered" evidence="1">
    <location>
        <begin position="364"/>
        <end position="384"/>
    </location>
</feature>
<dbReference type="Proteomes" id="UP001214854">
    <property type="component" value="Unassembled WGS sequence"/>
</dbReference>
<name>A0ABT5HTI1_9CAUL</name>
<evidence type="ECO:0000256" key="1">
    <source>
        <dbReference type="SAM" id="MobiDB-lite"/>
    </source>
</evidence>
<evidence type="ECO:0000313" key="3">
    <source>
        <dbReference type="Proteomes" id="UP001214854"/>
    </source>
</evidence>
<gene>
    <name evidence="2" type="ORF">PQU92_08290</name>
</gene>
<protein>
    <recommendedName>
        <fullName evidence="4">Phage tail protein</fullName>
    </recommendedName>
</protein>
<organism evidence="2 3">
    <name type="scientific">Asticcacaulis aquaticus</name>
    <dbReference type="NCBI Taxonomy" id="2984212"/>
    <lineage>
        <taxon>Bacteria</taxon>
        <taxon>Pseudomonadati</taxon>
        <taxon>Pseudomonadota</taxon>
        <taxon>Alphaproteobacteria</taxon>
        <taxon>Caulobacterales</taxon>
        <taxon>Caulobacteraceae</taxon>
        <taxon>Asticcacaulis</taxon>
    </lineage>
</organism>
<accession>A0ABT5HTI1</accession>
<dbReference type="EMBL" id="JAQQKX010000005">
    <property type="protein sequence ID" value="MDC7683273.1"/>
    <property type="molecule type" value="Genomic_DNA"/>
</dbReference>
<evidence type="ECO:0008006" key="4">
    <source>
        <dbReference type="Google" id="ProtNLM"/>
    </source>
</evidence>
<evidence type="ECO:0000313" key="2">
    <source>
        <dbReference type="EMBL" id="MDC7683273.1"/>
    </source>
</evidence>
<keyword evidence="3" id="KW-1185">Reference proteome</keyword>
<proteinExistence type="predicted"/>
<sequence length="384" mass="40179">MTNLTLRITSAGLAALPAPDGLGTNAVRITHFGVSATAAANNAIVIPNELKRLSTVSGQGIGTNQIHVAMVDYSPDAYTLRTFGLYLADGTLFAIYTQPEAIFEKLAGGLMMISADIALTDIAATSIEFSGTQFNNPPATETTRGVIELATQAEVTDHVDGLRAITPLTLWGAVSAWVNTWLTGWLTNKDVWGKNNDGAGSTLDADLLDGQQGAWYTDIAARLGFTPANKAGDAFSGAISAPSLTVSGAPVWTSGNDGAGSTLDADLLDGYQGAAFARKSEFTAVDPTGSSQVRIYPDGWMSQTAIGSVTSGDENTQFITWPVPFVNAPKIYSVSTVIPTAANSIDVFFQVVGEPTRLGITVQRQRPSGGAEGSTYPRVTAEGY</sequence>
<comment type="caution">
    <text evidence="2">The sequence shown here is derived from an EMBL/GenBank/DDBJ whole genome shotgun (WGS) entry which is preliminary data.</text>
</comment>
<dbReference type="RefSeq" id="WP_272747747.1">
    <property type="nucleotide sequence ID" value="NZ_JAQQKX010000005.1"/>
</dbReference>
<reference evidence="2 3" key="1">
    <citation type="submission" date="2023-01" db="EMBL/GenBank/DDBJ databases">
        <title>Novel species of the genus Asticcacaulis isolated from rivers.</title>
        <authorList>
            <person name="Lu H."/>
        </authorList>
    </citation>
    <scope>NUCLEOTIDE SEQUENCE [LARGE SCALE GENOMIC DNA]</scope>
    <source>
        <strain evidence="2 3">BYS171W</strain>
    </source>
</reference>